<name>A0ABV0WU20_9TELE</name>
<sequence length="102" mass="12201">MGIKRNQQVKYFDSDMKNLLQSDGKITTFELFIVFTSCKEVLLTLHYYSHLPSFVHFKWTRVRFPAWSKQPDEDLLFEDVSVRFQIDSGVIHFWCEHEPTLI</sequence>
<protein>
    <submittedName>
        <fullName evidence="1">Uncharacterized protein</fullName>
    </submittedName>
</protein>
<dbReference type="Proteomes" id="UP001444071">
    <property type="component" value="Unassembled WGS sequence"/>
</dbReference>
<proteinExistence type="predicted"/>
<accession>A0ABV0WU20</accession>
<gene>
    <name evidence="1" type="ORF">XENORESO_017099</name>
</gene>
<evidence type="ECO:0000313" key="2">
    <source>
        <dbReference type="Proteomes" id="UP001444071"/>
    </source>
</evidence>
<evidence type="ECO:0000313" key="1">
    <source>
        <dbReference type="EMBL" id="MEQ2272911.1"/>
    </source>
</evidence>
<keyword evidence="2" id="KW-1185">Reference proteome</keyword>
<dbReference type="EMBL" id="JAHRIM010070641">
    <property type="protein sequence ID" value="MEQ2272911.1"/>
    <property type="molecule type" value="Genomic_DNA"/>
</dbReference>
<comment type="caution">
    <text evidence="1">The sequence shown here is derived from an EMBL/GenBank/DDBJ whole genome shotgun (WGS) entry which is preliminary data.</text>
</comment>
<reference evidence="1 2" key="1">
    <citation type="submission" date="2021-06" db="EMBL/GenBank/DDBJ databases">
        <authorList>
            <person name="Palmer J.M."/>
        </authorList>
    </citation>
    <scope>NUCLEOTIDE SEQUENCE [LARGE SCALE GENOMIC DNA]</scope>
    <source>
        <strain evidence="1 2">XR_2019</strain>
        <tissue evidence="1">Muscle</tissue>
    </source>
</reference>
<organism evidence="1 2">
    <name type="scientific">Xenotaenia resolanae</name>
    <dbReference type="NCBI Taxonomy" id="208358"/>
    <lineage>
        <taxon>Eukaryota</taxon>
        <taxon>Metazoa</taxon>
        <taxon>Chordata</taxon>
        <taxon>Craniata</taxon>
        <taxon>Vertebrata</taxon>
        <taxon>Euteleostomi</taxon>
        <taxon>Actinopterygii</taxon>
        <taxon>Neopterygii</taxon>
        <taxon>Teleostei</taxon>
        <taxon>Neoteleostei</taxon>
        <taxon>Acanthomorphata</taxon>
        <taxon>Ovalentaria</taxon>
        <taxon>Atherinomorphae</taxon>
        <taxon>Cyprinodontiformes</taxon>
        <taxon>Goodeidae</taxon>
        <taxon>Xenotaenia</taxon>
    </lineage>
</organism>